<dbReference type="InterPro" id="IPR015424">
    <property type="entry name" value="PyrdxlP-dep_Trfase"/>
</dbReference>
<comment type="cofactor">
    <cofactor evidence="1">
        <name>pyridoxal 5'-phosphate</name>
        <dbReference type="ChEBI" id="CHEBI:597326"/>
    </cofactor>
</comment>
<evidence type="ECO:0000313" key="6">
    <source>
        <dbReference type="Proteomes" id="UP000006875"/>
    </source>
</evidence>
<dbReference type="Pfam" id="PF01212">
    <property type="entry name" value="Beta_elim_lyase"/>
    <property type="match status" value="1"/>
</dbReference>
<dbReference type="Gene3D" id="3.40.640.10">
    <property type="entry name" value="Type I PLP-dependent aspartate aminotransferase-like (Major domain)"/>
    <property type="match status" value="1"/>
</dbReference>
<evidence type="ECO:0000256" key="3">
    <source>
        <dbReference type="ARBA" id="ARBA00022898"/>
    </source>
</evidence>
<dbReference type="Proteomes" id="UP000006875">
    <property type="component" value="Chromosome"/>
</dbReference>
<protein>
    <submittedName>
        <fullName evidence="5">L-threonine aldolase</fullName>
        <ecNumber evidence="5">4.1.2.5</ecNumber>
    </submittedName>
</protein>
<dbReference type="GO" id="GO:0006520">
    <property type="term" value="P:amino acid metabolic process"/>
    <property type="evidence" value="ECO:0007669"/>
    <property type="project" value="InterPro"/>
</dbReference>
<dbReference type="EMBL" id="CP002281">
    <property type="protein sequence ID" value="ADO82678.1"/>
    <property type="molecule type" value="Genomic_DNA"/>
</dbReference>
<dbReference type="InterPro" id="IPR015421">
    <property type="entry name" value="PyrdxlP-dep_Trfase_major"/>
</dbReference>
<sequence>MSESIEGKLIYSFKNDYSEGAHSNILNAMMNANMDQHDGYGEDSYSKEAVEILKEKINNQNVDIHFVVGGTQANLVVISSILRPYESVIAAESGHISTHETGAIEATGHKINTVETSDGKLTPEKIKKILDEHNSEHMVKPSMVFISNSTELGTVYKKNELEKISLFCRENNLILYLDGARLGTALSSDKNDMTIEDISKLVDVFYIGGTKNGALLGEAIVISNERLKKNFRYNIKQKGALLAKGRILGIQFKELFKENLFFSLGKHANFMSLRLGEKIEKLGYDFLYETESNQIFPIFPNEIIEKLNKKYGFYLWEEVDKDTSAVRLVTSWATKEDMIDKFIEDLKSYSLSK</sequence>
<comment type="similarity">
    <text evidence="2">Belongs to the threonine aldolase family.</text>
</comment>
<evidence type="ECO:0000256" key="2">
    <source>
        <dbReference type="ARBA" id="ARBA00006966"/>
    </source>
</evidence>
<dbReference type="PANTHER" id="PTHR48097:SF5">
    <property type="entry name" value="LOW SPECIFICITY L-THREONINE ALDOLASE"/>
    <property type="match status" value="1"/>
</dbReference>
<dbReference type="Gene3D" id="3.90.1150.10">
    <property type="entry name" value="Aspartate Aminotransferase, domain 1"/>
    <property type="match status" value="1"/>
</dbReference>
<dbReference type="RefSeq" id="WP_013387348.1">
    <property type="nucleotide sequence ID" value="NC_014632.1"/>
</dbReference>
<dbReference type="SUPFAM" id="SSF53383">
    <property type="entry name" value="PLP-dependent transferases"/>
    <property type="match status" value="1"/>
</dbReference>
<dbReference type="PANTHER" id="PTHR48097">
    <property type="entry name" value="L-THREONINE ALDOLASE-RELATED"/>
    <property type="match status" value="1"/>
</dbReference>
<dbReference type="eggNOG" id="COG2008">
    <property type="taxonomic scope" value="Bacteria"/>
</dbReference>
<name>E3H8B1_ILYPC</name>
<dbReference type="KEGG" id="ipo:Ilyop_0893"/>
<evidence type="ECO:0000256" key="1">
    <source>
        <dbReference type="ARBA" id="ARBA00001933"/>
    </source>
</evidence>
<dbReference type="InterPro" id="IPR015422">
    <property type="entry name" value="PyrdxlP-dep_Trfase_small"/>
</dbReference>
<organism evidence="5 6">
    <name type="scientific">Ilyobacter polytropus (strain ATCC 51220 / DSM 2926 / LMG 16218 / CuHBu1)</name>
    <dbReference type="NCBI Taxonomy" id="572544"/>
    <lineage>
        <taxon>Bacteria</taxon>
        <taxon>Fusobacteriati</taxon>
        <taxon>Fusobacteriota</taxon>
        <taxon>Fusobacteriia</taxon>
        <taxon>Fusobacteriales</taxon>
        <taxon>Fusobacteriaceae</taxon>
        <taxon>Ilyobacter</taxon>
    </lineage>
</organism>
<reference evidence="5 6" key="1">
    <citation type="journal article" date="2010" name="Stand. Genomic Sci.">
        <title>Complete genome sequence of Ilyobacter polytropus type strain (CuHbu1).</title>
        <authorList>
            <person name="Sikorski J."/>
            <person name="Chertkov O."/>
            <person name="Lapidus A."/>
            <person name="Nolan M."/>
            <person name="Lucas S."/>
            <person name="Del Rio T.G."/>
            <person name="Tice H."/>
            <person name="Cheng J.F."/>
            <person name="Tapia R."/>
            <person name="Han C."/>
            <person name="Goodwin L."/>
            <person name="Pitluck S."/>
            <person name="Liolios K."/>
            <person name="Ivanova N."/>
            <person name="Mavromatis K."/>
            <person name="Mikhailova N."/>
            <person name="Pati A."/>
            <person name="Chen A."/>
            <person name="Palaniappan K."/>
            <person name="Land M."/>
            <person name="Hauser L."/>
            <person name="Chang Y.J."/>
            <person name="Jeffries C.D."/>
            <person name="Brambilla E."/>
            <person name="Yasawong M."/>
            <person name="Rohde M."/>
            <person name="Pukall R."/>
            <person name="Spring S."/>
            <person name="Goker M."/>
            <person name="Woyke T."/>
            <person name="Bristow J."/>
            <person name="Eisen J.A."/>
            <person name="Markowitz V."/>
            <person name="Hugenholtz P."/>
            <person name="Kyrpides N.C."/>
            <person name="Klenk H.P."/>
        </authorList>
    </citation>
    <scope>NUCLEOTIDE SEQUENCE [LARGE SCALE GENOMIC DNA]</scope>
    <source>
        <strain evidence="6">ATCC 51220 / DSM 2926 / LMG 16218 / CuHBu1</strain>
    </source>
</reference>
<keyword evidence="5" id="KW-0456">Lyase</keyword>
<dbReference type="EC" id="4.1.2.5" evidence="5"/>
<dbReference type="HOGENOM" id="CLU_049619_1_0_0"/>
<gene>
    <name evidence="5" type="ordered locus">Ilyop_0893</name>
</gene>
<dbReference type="GO" id="GO:0004793">
    <property type="term" value="F:threonine aldolase activity"/>
    <property type="evidence" value="ECO:0007669"/>
    <property type="project" value="UniProtKB-EC"/>
</dbReference>
<keyword evidence="3" id="KW-0663">Pyridoxal phosphate</keyword>
<dbReference type="AlphaFoldDB" id="E3H8B1"/>
<evidence type="ECO:0000259" key="4">
    <source>
        <dbReference type="Pfam" id="PF01212"/>
    </source>
</evidence>
<dbReference type="STRING" id="572544.Ilyop_0893"/>
<evidence type="ECO:0000313" key="5">
    <source>
        <dbReference type="EMBL" id="ADO82678.1"/>
    </source>
</evidence>
<proteinExistence type="inferred from homology"/>
<accession>E3H8B1</accession>
<keyword evidence="6" id="KW-1185">Reference proteome</keyword>
<feature type="domain" description="Aromatic amino acid beta-eliminating lyase/threonine aldolase" evidence="4">
    <location>
        <begin position="24"/>
        <end position="259"/>
    </location>
</feature>
<dbReference type="InterPro" id="IPR001597">
    <property type="entry name" value="ArAA_b-elim_lyase/Thr_aldolase"/>
</dbReference>